<dbReference type="PANTHER" id="PTHR47572:SF4">
    <property type="entry name" value="LACTONASE DRP35"/>
    <property type="match status" value="1"/>
</dbReference>
<dbReference type="GO" id="GO:0016787">
    <property type="term" value="F:hydrolase activity"/>
    <property type="evidence" value="ECO:0007669"/>
    <property type="project" value="UniProtKB-KW"/>
</dbReference>
<dbReference type="HOGENOM" id="CLU_036110_2_0_9"/>
<feature type="domain" description="SMP-30/Gluconolactonase/LRE-like region" evidence="6">
    <location>
        <begin position="76"/>
        <end position="300"/>
    </location>
</feature>
<dbReference type="Pfam" id="PF08450">
    <property type="entry name" value="SGL"/>
    <property type="match status" value="1"/>
</dbReference>
<dbReference type="EMBL" id="ACJA02000001">
    <property type="protein sequence ID" value="EFH96456.1"/>
    <property type="molecule type" value="Genomic_DNA"/>
</dbReference>
<dbReference type="SUPFAM" id="SSF63829">
    <property type="entry name" value="Calcium-dependent phosphotriesterase"/>
    <property type="match status" value="1"/>
</dbReference>
<keyword evidence="5" id="KW-0106">Calcium</keyword>
<comment type="cofactor">
    <cofactor evidence="1">
        <name>Ca(2+)</name>
        <dbReference type="ChEBI" id="CHEBI:29108"/>
    </cofactor>
</comment>
<comment type="similarity">
    <text evidence="2">Belongs to the SMP-30/CGR1 family.</text>
</comment>
<comment type="caution">
    <text evidence="7">The sequence shown here is derived from an EMBL/GenBank/DDBJ whole genome shotgun (WGS) entry which is preliminary data.</text>
</comment>
<name>A0A0E1XL00_STAAU</name>
<evidence type="ECO:0000256" key="5">
    <source>
        <dbReference type="ARBA" id="ARBA00022837"/>
    </source>
</evidence>
<dbReference type="Proteomes" id="UP000003455">
    <property type="component" value="Chromosome"/>
</dbReference>
<dbReference type="InterPro" id="IPR013658">
    <property type="entry name" value="SGL"/>
</dbReference>
<evidence type="ECO:0000256" key="3">
    <source>
        <dbReference type="ARBA" id="ARBA00013871"/>
    </source>
</evidence>
<gene>
    <name evidence="7" type="primary">drp</name>
    <name evidence="7" type="ORF">HMPREF0769_10458</name>
</gene>
<dbReference type="Gene3D" id="2.120.10.30">
    <property type="entry name" value="TolB, C-terminal domain"/>
    <property type="match status" value="1"/>
</dbReference>
<dbReference type="PANTHER" id="PTHR47572">
    <property type="entry name" value="LIPOPROTEIN-RELATED"/>
    <property type="match status" value="1"/>
</dbReference>
<reference evidence="7" key="1">
    <citation type="submission" date="2010-05" db="EMBL/GenBank/DDBJ databases">
        <authorList>
            <person name="Muzny D."/>
            <person name="Qin X."/>
            <person name="Buhay C."/>
            <person name="Dugan-Rocha S."/>
            <person name="Ding Y."/>
            <person name="Chen G."/>
            <person name="Hawes A."/>
            <person name="Holder M."/>
            <person name="Jhangiani S."/>
            <person name="Johnson A."/>
            <person name="Khan Z."/>
            <person name="Li Z."/>
            <person name="Liu W."/>
            <person name="Liu X."/>
            <person name="Perez L."/>
            <person name="Shen H."/>
            <person name="Wang Q."/>
            <person name="Watt J."/>
            <person name="Xi L."/>
            <person name="Xin Y."/>
            <person name="Zhou J."/>
            <person name="Deng J."/>
            <person name="Jiang H."/>
            <person name="Liu Y."/>
            <person name="Qu J."/>
            <person name="Song X.-Z."/>
            <person name="Zhang L."/>
            <person name="Villasana D."/>
            <person name="Johnson A."/>
            <person name="Liu J."/>
            <person name="Liyanage D."/>
            <person name="Lorensuhewa L."/>
            <person name="Robinson T."/>
            <person name="Song A."/>
            <person name="Song B.-B."/>
            <person name="Dinh H."/>
            <person name="Thornton R."/>
            <person name="Coyle M."/>
            <person name="Francisco L."/>
            <person name="Jackson L."/>
            <person name="Javaid M."/>
            <person name="Korchina V."/>
            <person name="Kovar C."/>
            <person name="Mata R."/>
            <person name="Mathew T."/>
            <person name="Ngo R."/>
            <person name="Nguyen L."/>
            <person name="Nguyen N."/>
            <person name="Okwuonu G."/>
            <person name="Ongeri F."/>
            <person name="Pham C."/>
            <person name="Simmons D."/>
            <person name="Wilczek-Boney K."/>
            <person name="Hale W."/>
            <person name="Jakkamsetti A."/>
            <person name="Pham P."/>
            <person name="Ruth R."/>
            <person name="San Lucas F."/>
            <person name="Warren J."/>
            <person name="Zhang J."/>
            <person name="Zhao Z."/>
            <person name="Zhou C."/>
            <person name="Zhu D."/>
            <person name="Lee S."/>
            <person name="Bess C."/>
            <person name="Blankenburg K."/>
            <person name="Forbes L."/>
            <person name="Fu Q."/>
            <person name="Gubbala S."/>
            <person name="Hirani K."/>
            <person name="Jayaseelan J.C."/>
            <person name="Lara F."/>
            <person name="Munidasa M."/>
            <person name="Palculict T."/>
            <person name="Patil S."/>
            <person name="Pu L.-L."/>
            <person name="Saada N."/>
            <person name="Tang L."/>
            <person name="Weissenberger G."/>
            <person name="Zhu Y."/>
            <person name="Hemphill L."/>
            <person name="Shang Y."/>
            <person name="Youmans B."/>
            <person name="Ayvaz T."/>
            <person name="Ross M."/>
            <person name="Santibanez J."/>
            <person name="Aqrawi P."/>
            <person name="Gross S."/>
            <person name="Joshi V."/>
            <person name="Fowler G."/>
            <person name="Nazareth L."/>
            <person name="Reid J."/>
            <person name="Worley K."/>
            <person name="Petrosino J."/>
            <person name="Highlander S."/>
            <person name="Gibbs R."/>
        </authorList>
    </citation>
    <scope>NUCLEOTIDE SEQUENCE [LARGE SCALE GENOMIC DNA]</scope>
    <source>
        <strain evidence="7">MN8</strain>
    </source>
</reference>
<evidence type="ECO:0000256" key="4">
    <source>
        <dbReference type="ARBA" id="ARBA00022801"/>
    </source>
</evidence>
<dbReference type="AlphaFoldDB" id="A0A0E1XL00"/>
<evidence type="ECO:0000313" key="7">
    <source>
        <dbReference type="EMBL" id="EFH96456.1"/>
    </source>
</evidence>
<dbReference type="InterPro" id="IPR051262">
    <property type="entry name" value="SMP-30/CGR1_Lactonase"/>
</dbReference>
<proteinExistence type="inferred from homology"/>
<protein>
    <recommendedName>
        <fullName evidence="3">Lactonase drp35</fullName>
    </recommendedName>
</protein>
<evidence type="ECO:0000256" key="1">
    <source>
        <dbReference type="ARBA" id="ARBA00001913"/>
    </source>
</evidence>
<keyword evidence="4 7" id="KW-0378">Hydrolase</keyword>
<sequence length="352" mass="39386">MKTLSFDLIVTLFKMKMIVKTNEMKGMIMMSQQDLPTLFYSGKSNSAVPIISESELQTITAEPWLEISKKGLQLEGLNFDRQGQLFLLDVFEGNIFKVNPETKEIKRPFVSHKANPAAIKIHKDGRLFICYLGDFKSTGGIFAATENGDNIQDIIEDLSTEYCIDDMVFDSKGGFYFTDFRGYSTNPLGGVYYVTPDFKTVTPIIQNISVANGIALSTDEKVLWVTETTANRLHRIALEDDGVTIQPFGATIPYYFTGHEGPDSCCIDSDDNLYVAMYGQGRVLVFNKRGYPIGQILIPSRDEGHMLRSTHPQFIPGTNQLIICSNDIEMDGGSMLYTVNGFAKGHKSYQFQ</sequence>
<accession>A0A0E1XL00</accession>
<dbReference type="InterPro" id="IPR011042">
    <property type="entry name" value="6-blade_b-propeller_TolB-like"/>
</dbReference>
<evidence type="ECO:0000256" key="2">
    <source>
        <dbReference type="ARBA" id="ARBA00008853"/>
    </source>
</evidence>
<evidence type="ECO:0000259" key="6">
    <source>
        <dbReference type="Pfam" id="PF08450"/>
    </source>
</evidence>
<organism evidence="7">
    <name type="scientific">Staphylococcus aureus subsp. aureus MN8</name>
    <dbReference type="NCBI Taxonomy" id="548470"/>
    <lineage>
        <taxon>Bacteria</taxon>
        <taxon>Bacillati</taxon>
        <taxon>Bacillota</taxon>
        <taxon>Bacilli</taxon>
        <taxon>Bacillales</taxon>
        <taxon>Staphylococcaceae</taxon>
        <taxon>Staphylococcus</taxon>
    </lineage>
</organism>